<sequence>MNWEKGQKEDLYRILDFSKANDLVVLPILIKIFKREKIQDCQKFLSSVQNQRHVEQEILKFENSSLLDKEQMLNVGKYNLNIITDILKTIKDHQFNKQNFSLDEYEEIKQDMIIKISYDKKIIEFFKLLIHLYCL</sequence>
<dbReference type="EMBL" id="CT868639">
    <property type="protein sequence ID" value="CAK87755.1"/>
    <property type="molecule type" value="Genomic_DNA"/>
</dbReference>
<dbReference type="InParanoid" id="A0DXI8"/>
<protein>
    <submittedName>
        <fullName evidence="1">Uncharacterized protein</fullName>
    </submittedName>
</protein>
<accession>A0DXI8</accession>
<proteinExistence type="predicted"/>
<reference evidence="1 2" key="1">
    <citation type="journal article" date="2006" name="Nature">
        <title>Global trends of whole-genome duplications revealed by the ciliate Paramecium tetraurelia.</title>
        <authorList>
            <consortium name="Genoscope"/>
            <person name="Aury J.-M."/>
            <person name="Jaillon O."/>
            <person name="Duret L."/>
            <person name="Noel B."/>
            <person name="Jubin C."/>
            <person name="Porcel B.M."/>
            <person name="Segurens B."/>
            <person name="Daubin V."/>
            <person name="Anthouard V."/>
            <person name="Aiach N."/>
            <person name="Arnaiz O."/>
            <person name="Billaut A."/>
            <person name="Beisson J."/>
            <person name="Blanc I."/>
            <person name="Bouhouche K."/>
            <person name="Camara F."/>
            <person name="Duharcourt S."/>
            <person name="Guigo R."/>
            <person name="Gogendeau D."/>
            <person name="Katinka M."/>
            <person name="Keller A.-M."/>
            <person name="Kissmehl R."/>
            <person name="Klotz C."/>
            <person name="Koll F."/>
            <person name="Le Moue A."/>
            <person name="Lepere C."/>
            <person name="Malinsky S."/>
            <person name="Nowacki M."/>
            <person name="Nowak J.K."/>
            <person name="Plattner H."/>
            <person name="Poulain J."/>
            <person name="Ruiz F."/>
            <person name="Serrano V."/>
            <person name="Zagulski M."/>
            <person name="Dessen P."/>
            <person name="Betermier M."/>
            <person name="Weissenbach J."/>
            <person name="Scarpelli C."/>
            <person name="Schachter V."/>
            <person name="Sperling L."/>
            <person name="Meyer E."/>
            <person name="Cohen J."/>
            <person name="Wincker P."/>
        </authorList>
    </citation>
    <scope>NUCLEOTIDE SEQUENCE [LARGE SCALE GENOMIC DNA]</scope>
    <source>
        <strain evidence="1 2">Stock d4-2</strain>
    </source>
</reference>
<dbReference type="RefSeq" id="XP_001455152.1">
    <property type="nucleotide sequence ID" value="XM_001455115.1"/>
</dbReference>
<dbReference type="GeneID" id="5040937"/>
<dbReference type="Proteomes" id="UP000000600">
    <property type="component" value="Unassembled WGS sequence"/>
</dbReference>
<dbReference type="KEGG" id="ptm:GSPATT00039829001"/>
<evidence type="ECO:0000313" key="2">
    <source>
        <dbReference type="Proteomes" id="UP000000600"/>
    </source>
</evidence>
<gene>
    <name evidence="1" type="ORF">GSPATT00039829001</name>
</gene>
<dbReference type="HOGENOM" id="CLU_150341_0_0_1"/>
<name>A0DXI8_PARTE</name>
<dbReference type="PANTHER" id="PTHR45333:SF1">
    <property type="entry name" value="CHROMOSOME UNDETERMINED SCAFFOLD_625, WHOLE GENOME SHOTGUN SEQUENCE"/>
    <property type="match status" value="1"/>
</dbReference>
<keyword evidence="2" id="KW-1185">Reference proteome</keyword>
<evidence type="ECO:0000313" key="1">
    <source>
        <dbReference type="EMBL" id="CAK87755.1"/>
    </source>
</evidence>
<organism evidence="1 2">
    <name type="scientific">Paramecium tetraurelia</name>
    <dbReference type="NCBI Taxonomy" id="5888"/>
    <lineage>
        <taxon>Eukaryota</taxon>
        <taxon>Sar</taxon>
        <taxon>Alveolata</taxon>
        <taxon>Ciliophora</taxon>
        <taxon>Intramacronucleata</taxon>
        <taxon>Oligohymenophorea</taxon>
        <taxon>Peniculida</taxon>
        <taxon>Parameciidae</taxon>
        <taxon>Paramecium</taxon>
    </lineage>
</organism>
<dbReference type="PANTHER" id="PTHR45333">
    <property type="entry name" value="MEMBRANE PROTEIN-RELATED"/>
    <property type="match status" value="1"/>
</dbReference>
<dbReference type="OMA" id="LREESFX"/>
<dbReference type="OrthoDB" id="312284at2759"/>
<dbReference type="AlphaFoldDB" id="A0DXI8"/>